<protein>
    <submittedName>
        <fullName evidence="10 11">ATP synthase subunit K</fullName>
        <ecNumber evidence="11">3.6.3.14</ecNumber>
    </submittedName>
</protein>
<feature type="domain" description="V-ATPase proteolipid subunit C-like" evidence="9">
    <location>
        <begin position="95"/>
        <end position="154"/>
    </location>
</feature>
<keyword evidence="12" id="KW-1185">Reference proteome</keyword>
<keyword evidence="11" id="KW-0378">Hydrolase</keyword>
<reference evidence="10 12" key="1">
    <citation type="journal article" date="2016" name="Genome Announc.">
        <title>Complete Genome Sequences of Aerococcus christensenii CCUG 28831T, Aerococcus sanguinicola CCUG 43001T, Aerococcus urinae CCUG 36881T, Aerococcus urinaeequi CCUG 28094T, Aerococcus urinaehominis CCUG 42038 BT, and Aerococcus viridans CCUG 4311T.</title>
        <authorList>
            <person name="Carkaci D."/>
            <person name="Dargis R."/>
            <person name="Nielsen X.C."/>
            <person name="Skovgaard O."/>
            <person name="Fuursted K."/>
            <person name="Christensen J.J."/>
        </authorList>
    </citation>
    <scope>NUCLEOTIDE SEQUENCE [LARGE SCALE GENOMIC DNA]</scope>
    <source>
        <strain evidence="10 12">CCUG43001</strain>
    </source>
</reference>
<dbReference type="FunFam" id="1.20.120.610:FF:000005">
    <property type="entry name" value="V-type sodium ATPase subunit K"/>
    <property type="match status" value="1"/>
</dbReference>
<dbReference type="PRINTS" id="PR00122">
    <property type="entry name" value="VACATPASE"/>
</dbReference>
<dbReference type="AlphaFoldDB" id="A0A109RD82"/>
<proteinExistence type="inferred from homology"/>
<dbReference type="RefSeq" id="WP_067974149.1">
    <property type="nucleotide sequence ID" value="NZ_CAJHKM010000001.1"/>
</dbReference>
<dbReference type="KEGG" id="asan:AWM72_04965"/>
<evidence type="ECO:0000256" key="4">
    <source>
        <dbReference type="ARBA" id="ARBA00022692"/>
    </source>
</evidence>
<gene>
    <name evidence="10" type="ORF">AWM72_04965</name>
    <name evidence="11" type="ORF">CYJ28_03780</name>
</gene>
<dbReference type="PANTHER" id="PTHR10263">
    <property type="entry name" value="V-TYPE PROTON ATPASE PROTEOLIPID SUBUNIT"/>
    <property type="match status" value="1"/>
</dbReference>
<reference evidence="11 13" key="3">
    <citation type="submission" date="2017-12" db="EMBL/GenBank/DDBJ databases">
        <title>Phylogenetic diversity of female urinary microbiome.</title>
        <authorList>
            <person name="Thomas-White K."/>
            <person name="Wolfe A.J."/>
        </authorList>
    </citation>
    <scope>NUCLEOTIDE SEQUENCE [LARGE SCALE GENOMIC DNA]</scope>
    <source>
        <strain evidence="11 13">UMB0139</strain>
    </source>
</reference>
<evidence type="ECO:0000256" key="8">
    <source>
        <dbReference type="RuleBase" id="RU363060"/>
    </source>
</evidence>
<organism evidence="10 12">
    <name type="scientific">Aerococcus sanguinicola</name>
    <dbReference type="NCBI Taxonomy" id="119206"/>
    <lineage>
        <taxon>Bacteria</taxon>
        <taxon>Bacillati</taxon>
        <taxon>Bacillota</taxon>
        <taxon>Bacilli</taxon>
        <taxon>Lactobacillales</taxon>
        <taxon>Aerococcaceae</taxon>
        <taxon>Aerococcus</taxon>
    </lineage>
</organism>
<keyword evidence="3 8" id="KW-0813">Transport</keyword>
<dbReference type="GO" id="GO:0046961">
    <property type="term" value="F:proton-transporting ATPase activity, rotational mechanism"/>
    <property type="evidence" value="ECO:0007669"/>
    <property type="project" value="InterPro"/>
</dbReference>
<dbReference type="GO" id="GO:0033179">
    <property type="term" value="C:proton-transporting V-type ATPase, V0 domain"/>
    <property type="evidence" value="ECO:0007669"/>
    <property type="project" value="InterPro"/>
</dbReference>
<dbReference type="EMBL" id="PKGY01000002">
    <property type="protein sequence ID" value="PKZ22239.1"/>
    <property type="molecule type" value="Genomic_DNA"/>
</dbReference>
<keyword evidence="5 8" id="KW-1133">Transmembrane helix</keyword>
<feature type="transmembrane region" description="Helical" evidence="8">
    <location>
        <begin position="58"/>
        <end position="80"/>
    </location>
</feature>
<dbReference type="Proteomes" id="UP000069912">
    <property type="component" value="Chromosome"/>
</dbReference>
<evidence type="ECO:0000313" key="12">
    <source>
        <dbReference type="Proteomes" id="UP000069912"/>
    </source>
</evidence>
<comment type="subcellular location">
    <subcellularLocation>
        <location evidence="1">Membrane</location>
        <topology evidence="1">Multi-pass membrane protein</topology>
    </subcellularLocation>
</comment>
<accession>A0A109RD82</accession>
<evidence type="ECO:0000313" key="10">
    <source>
        <dbReference type="EMBL" id="AMB94149.1"/>
    </source>
</evidence>
<evidence type="ECO:0000256" key="5">
    <source>
        <dbReference type="ARBA" id="ARBA00022989"/>
    </source>
</evidence>
<dbReference type="EMBL" id="CP014160">
    <property type="protein sequence ID" value="AMB94149.1"/>
    <property type="molecule type" value="Genomic_DNA"/>
</dbReference>
<feature type="transmembrane region" description="Helical" evidence="8">
    <location>
        <begin position="133"/>
        <end position="156"/>
    </location>
</feature>
<dbReference type="Pfam" id="PF00137">
    <property type="entry name" value="ATP-synt_C"/>
    <property type="match status" value="2"/>
</dbReference>
<keyword evidence="4 8" id="KW-0812">Transmembrane</keyword>
<dbReference type="GeneID" id="92903416"/>
<evidence type="ECO:0000256" key="7">
    <source>
        <dbReference type="ARBA" id="ARBA00023136"/>
    </source>
</evidence>
<dbReference type="SUPFAM" id="SSF81333">
    <property type="entry name" value="F1F0 ATP synthase subunit C"/>
    <property type="match status" value="2"/>
</dbReference>
<keyword evidence="7 8" id="KW-0472">Membrane</keyword>
<dbReference type="OrthoDB" id="384481at2"/>
<reference evidence="12" key="2">
    <citation type="submission" date="2016-01" db="EMBL/GenBank/DDBJ databases">
        <title>Six Aerococcus type strain genome sequencing and assembly using PacBio and Illumina Hiseq.</title>
        <authorList>
            <person name="Carkaci D."/>
            <person name="Dargis R."/>
            <person name="Nielsen X.C."/>
            <person name="Skovgaard O."/>
            <person name="Fuursted K."/>
            <person name="Christensen J.J."/>
        </authorList>
    </citation>
    <scope>NUCLEOTIDE SEQUENCE [LARGE SCALE GENOMIC DNA]</scope>
    <source>
        <strain evidence="12">CCUG43001</strain>
    </source>
</reference>
<evidence type="ECO:0000313" key="11">
    <source>
        <dbReference type="EMBL" id="PKZ22239.1"/>
    </source>
</evidence>
<dbReference type="Gene3D" id="1.20.120.610">
    <property type="entry name" value="lithium bound rotor ring of v- atpase"/>
    <property type="match status" value="1"/>
</dbReference>
<keyword evidence="6 8" id="KW-0406">Ion transport</keyword>
<comment type="similarity">
    <text evidence="2 8">Belongs to the V-ATPase proteolipid subunit family.</text>
</comment>
<dbReference type="CDD" id="cd18179">
    <property type="entry name" value="ATP-synt_Vo_Ao_c_NTPK_rpt1"/>
    <property type="match status" value="1"/>
</dbReference>
<dbReference type="EC" id="3.6.3.14" evidence="11"/>
<feature type="transmembrane region" description="Helical" evidence="8">
    <location>
        <begin position="92"/>
        <end position="113"/>
    </location>
</feature>
<dbReference type="NCBIfam" id="NF005124">
    <property type="entry name" value="PRK06558.1"/>
    <property type="match status" value="1"/>
</dbReference>
<sequence length="160" mass="16986">MENWISFFVENGGAIFAMLGVAVAVMFSGMGSARGVGEAGQAAAALVKDQPEKFAQSLILQLLPGTQGLYGFVVGFMIYLQLGNELSLQQGFLYLMAALPIGIVGWISAKYQGQTAAAGMQILAKRPENVSNAIVYAVMVETYAILAFVMSLLLVLQIQG</sequence>
<dbReference type="Proteomes" id="UP000234239">
    <property type="component" value="Unassembled WGS sequence"/>
</dbReference>
<evidence type="ECO:0000256" key="3">
    <source>
        <dbReference type="ARBA" id="ARBA00022448"/>
    </source>
</evidence>
<dbReference type="CDD" id="cd18180">
    <property type="entry name" value="ATP-synt_Vo_Ao_c_NTPK_rpt2"/>
    <property type="match status" value="1"/>
</dbReference>
<dbReference type="InterPro" id="IPR002379">
    <property type="entry name" value="ATPase_proteolipid_c-like_dom"/>
</dbReference>
<evidence type="ECO:0000313" key="13">
    <source>
        <dbReference type="Proteomes" id="UP000234239"/>
    </source>
</evidence>
<feature type="transmembrane region" description="Helical" evidence="8">
    <location>
        <begin position="7"/>
        <end position="27"/>
    </location>
</feature>
<evidence type="ECO:0000256" key="1">
    <source>
        <dbReference type="ARBA" id="ARBA00004141"/>
    </source>
</evidence>
<evidence type="ECO:0000259" key="9">
    <source>
        <dbReference type="Pfam" id="PF00137"/>
    </source>
</evidence>
<evidence type="ECO:0000256" key="2">
    <source>
        <dbReference type="ARBA" id="ARBA00007296"/>
    </source>
</evidence>
<name>A0A109RD82_9LACT</name>
<dbReference type="InterPro" id="IPR035921">
    <property type="entry name" value="F/V-ATP_Csub_sf"/>
</dbReference>
<dbReference type="InterPro" id="IPR000245">
    <property type="entry name" value="ATPase_proteolipid_csu"/>
</dbReference>
<evidence type="ECO:0000256" key="6">
    <source>
        <dbReference type="ARBA" id="ARBA00023065"/>
    </source>
</evidence>
<feature type="domain" description="V-ATPase proteolipid subunit C-like" evidence="9">
    <location>
        <begin position="19"/>
        <end position="78"/>
    </location>
</feature>
<dbReference type="GO" id="GO:0016787">
    <property type="term" value="F:hydrolase activity"/>
    <property type="evidence" value="ECO:0007669"/>
    <property type="project" value="UniProtKB-KW"/>
</dbReference>